<reference evidence="9" key="1">
    <citation type="journal article" date="2021" name="PeerJ">
        <title>Extensive microbial diversity within the chicken gut microbiome revealed by metagenomics and culture.</title>
        <authorList>
            <person name="Gilroy R."/>
            <person name="Ravi A."/>
            <person name="Getino M."/>
            <person name="Pursley I."/>
            <person name="Horton D.L."/>
            <person name="Alikhan N.F."/>
            <person name="Baker D."/>
            <person name="Gharbi K."/>
            <person name="Hall N."/>
            <person name="Watson M."/>
            <person name="Adriaenssens E.M."/>
            <person name="Foster-Nyarko E."/>
            <person name="Jarju S."/>
            <person name="Secka A."/>
            <person name="Antonio M."/>
            <person name="Oren A."/>
            <person name="Chaudhuri R.R."/>
            <person name="La Ragione R."/>
            <person name="Hildebrand F."/>
            <person name="Pallen M.J."/>
        </authorList>
    </citation>
    <scope>NUCLEOTIDE SEQUENCE</scope>
    <source>
        <strain evidence="9">CHK192-19661</strain>
    </source>
</reference>
<dbReference type="Pfam" id="PF01580">
    <property type="entry name" value="FtsK_SpoIIIE"/>
    <property type="match status" value="1"/>
</dbReference>
<dbReference type="InterPro" id="IPR036390">
    <property type="entry name" value="WH_DNA-bd_sf"/>
</dbReference>
<dbReference type="SMART" id="SM00843">
    <property type="entry name" value="Ftsk_gamma"/>
    <property type="match status" value="1"/>
</dbReference>
<dbReference type="InterPro" id="IPR018541">
    <property type="entry name" value="Ftsk_gamma"/>
</dbReference>
<evidence type="ECO:0000256" key="5">
    <source>
        <dbReference type="PROSITE-ProRule" id="PRU00289"/>
    </source>
</evidence>
<comment type="caution">
    <text evidence="9">The sequence shown here is derived from an EMBL/GenBank/DDBJ whole genome shotgun (WGS) entry which is preliminary data.</text>
</comment>
<feature type="region of interest" description="Disordered" evidence="6">
    <location>
        <begin position="368"/>
        <end position="693"/>
    </location>
</feature>
<comment type="similarity">
    <text evidence="1">Belongs to the FtsK/SpoIIIE/SftA family.</text>
</comment>
<evidence type="ECO:0000256" key="4">
    <source>
        <dbReference type="ARBA" id="ARBA00023125"/>
    </source>
</evidence>
<keyword evidence="7" id="KW-0472">Membrane</keyword>
<organism evidence="9 10">
    <name type="scientific">Candidatus Borkfalkia avicola</name>
    <dbReference type="NCBI Taxonomy" id="2838503"/>
    <lineage>
        <taxon>Bacteria</taxon>
        <taxon>Bacillati</taxon>
        <taxon>Bacillota</taxon>
        <taxon>Clostridia</taxon>
        <taxon>Christensenellales</taxon>
        <taxon>Christensenellaceae</taxon>
        <taxon>Candidatus Borkfalkia</taxon>
    </lineage>
</organism>
<dbReference type="InterPro" id="IPR050206">
    <property type="entry name" value="FtsK/SpoIIIE/SftA"/>
</dbReference>
<evidence type="ECO:0000256" key="2">
    <source>
        <dbReference type="ARBA" id="ARBA00022741"/>
    </source>
</evidence>
<reference evidence="9" key="2">
    <citation type="submission" date="2021-04" db="EMBL/GenBank/DDBJ databases">
        <authorList>
            <person name="Gilroy R."/>
        </authorList>
    </citation>
    <scope>NUCLEOTIDE SEQUENCE</scope>
    <source>
        <strain evidence="9">CHK192-19661</strain>
    </source>
</reference>
<dbReference type="CDD" id="cd01127">
    <property type="entry name" value="TrwB_TraG_TraD_VirD4"/>
    <property type="match status" value="1"/>
</dbReference>
<feature type="compositionally biased region" description="Acidic residues" evidence="6">
    <location>
        <begin position="647"/>
        <end position="656"/>
    </location>
</feature>
<evidence type="ECO:0000256" key="1">
    <source>
        <dbReference type="ARBA" id="ARBA00006474"/>
    </source>
</evidence>
<dbReference type="SUPFAM" id="SSF46785">
    <property type="entry name" value="Winged helix' DNA-binding domain"/>
    <property type="match status" value="1"/>
</dbReference>
<feature type="domain" description="FtsK" evidence="8">
    <location>
        <begin position="838"/>
        <end position="1033"/>
    </location>
</feature>
<proteinExistence type="inferred from homology"/>
<evidence type="ECO:0000256" key="7">
    <source>
        <dbReference type="SAM" id="Phobius"/>
    </source>
</evidence>
<dbReference type="PROSITE" id="PS50901">
    <property type="entry name" value="FTSK"/>
    <property type="match status" value="1"/>
</dbReference>
<feature type="region of interest" description="Disordered" evidence="6">
    <location>
        <begin position="277"/>
        <end position="353"/>
    </location>
</feature>
<evidence type="ECO:0000256" key="3">
    <source>
        <dbReference type="ARBA" id="ARBA00022840"/>
    </source>
</evidence>
<feature type="compositionally biased region" description="Low complexity" evidence="6">
    <location>
        <begin position="332"/>
        <end position="353"/>
    </location>
</feature>
<gene>
    <name evidence="9" type="ORF">H9726_06570</name>
</gene>
<keyword evidence="7" id="KW-1133">Transmembrane helix</keyword>
<protein>
    <recommendedName>
        <fullName evidence="8">FtsK domain-containing protein</fullName>
    </recommendedName>
</protein>
<evidence type="ECO:0000256" key="6">
    <source>
        <dbReference type="SAM" id="MobiDB-lite"/>
    </source>
</evidence>
<accession>A0A9D2II57</accession>
<dbReference type="Gene3D" id="3.40.50.300">
    <property type="entry name" value="P-loop containing nucleotide triphosphate hydrolases"/>
    <property type="match status" value="1"/>
</dbReference>
<dbReference type="InterPro" id="IPR002543">
    <property type="entry name" value="FtsK_dom"/>
</dbReference>
<sequence length="1186" mass="130481">MNNLGRGSENNQRNKDRIFTRETAGIVLVLFAAIALVILITRDVVFGNVGFSISAFLLGTFGYCAYVVLAALIFAGIVLITGKKPSVPGKIVGLCILLFVFLVCLVHTITAAAIGIPYNGYGGYLSDCYAAGASGGEGNPWPAPTAGGAVFGLIVYPVAKLTTPIGGYIIFSLLIAGSAYLIYAVGRGGFPARRKTRGQAENSGAVNAASADTSGLYDLNYAAPSQQYADAQPPYAGQYDGAQQQYPQQDMPQAYAENNVDRSKRLYELGEDFGFKSRREMRQDRRAEEARRAQEPQPPVSPYAQGRSILYPDRGQDGEYNWYNERFGGGSSAPAPRVSSSSSNDAPYSSYTSNRIFDKDSYFNRPRHAISKEQYGECFRGPTSYSEGHERTSPRKPAPEPAQPEPKASETGPSETKPAEPKAPTYSEFYADGAESNITYSDRPKKILADTPRPAEEHKKEDYYRNDVQPETPRETFSSFREEPPAPRPEAPSSVHRETPPVHETPAARAESVDVDDIARRVGFGALHENERERPESGRDSARPVRGTESPVRGTESPVRGAELPVRGTEPPVRGAEPSVPSVPEDRRAPENTGRGTERGPLPSREEDRFARGEGEDRFSSRRSLPESEEEEEQTGLRPIDSAVDIFDGDDDEEPVGESAVPEAIERAARTPSPREVSRERTPVPEPAPEAPRKKHIYARYNAPSLNLLRDYPNYAGSLDTEEVERNQEIIVETLAALKVPCEVEKITRGPSVTRYEINIPGNIPTARVLGCSNELAMRLHAKDGINVQINYESGLISIEVPNSQKETVGLKDLLLSSDFANAKPGSLVFGIGKDIEGRPVCGDIVKMTHLLVAGATNSGKSVCLHALIVSLLFRYSPEELRIILVDPKQVEFNVYDKLPHLMINEIVNDSSKVINMLNWAITEMERRYGLFKEKTKKGTLVREVNEYNANLTPEEEMLPKIVIIIDELADLMSVAKKDIEDRIQRLTQKSRAAGIHLVLATQRPSVNVITGVIKSNLPTRIALKVTQEVDSRTILDESGAENLLGQGDLLYRTASMTFPRRVQGAYVTNAEIQAVVDYVKEHNEAYFDDSVSDYINNERSGAGESGDDDDSVEPVYIDALRYVVSIGTASISMIQRKCSVGYPKAGKIIEWMENMGYISAFEGAKSRKVLLTQEEFDAKYGDYGE</sequence>
<evidence type="ECO:0000313" key="10">
    <source>
        <dbReference type="Proteomes" id="UP000824025"/>
    </source>
</evidence>
<dbReference type="Proteomes" id="UP000824025">
    <property type="component" value="Unassembled WGS sequence"/>
</dbReference>
<dbReference type="SMART" id="SM00382">
    <property type="entry name" value="AAA"/>
    <property type="match status" value="1"/>
</dbReference>
<feature type="compositionally biased region" description="Basic and acidic residues" evidence="6">
    <location>
        <begin position="604"/>
        <end position="626"/>
    </location>
</feature>
<dbReference type="InterPro" id="IPR036388">
    <property type="entry name" value="WH-like_DNA-bd_sf"/>
</dbReference>
<keyword evidence="7" id="KW-0812">Transmembrane</keyword>
<dbReference type="InterPro" id="IPR027417">
    <property type="entry name" value="P-loop_NTPase"/>
</dbReference>
<feature type="compositionally biased region" description="Basic and acidic residues" evidence="6">
    <location>
        <begin position="277"/>
        <end position="294"/>
    </location>
</feature>
<feature type="compositionally biased region" description="Basic and acidic residues" evidence="6">
    <location>
        <begin position="442"/>
        <end position="465"/>
    </location>
</feature>
<dbReference type="PANTHER" id="PTHR22683">
    <property type="entry name" value="SPORULATION PROTEIN RELATED"/>
    <property type="match status" value="1"/>
</dbReference>
<dbReference type="Pfam" id="PF17854">
    <property type="entry name" value="FtsK_alpha"/>
    <property type="match status" value="1"/>
</dbReference>
<evidence type="ECO:0000259" key="8">
    <source>
        <dbReference type="PROSITE" id="PS50901"/>
    </source>
</evidence>
<feature type="binding site" evidence="5">
    <location>
        <begin position="855"/>
        <end position="862"/>
    </location>
    <ligand>
        <name>ATP</name>
        <dbReference type="ChEBI" id="CHEBI:30616"/>
    </ligand>
</feature>
<evidence type="ECO:0000313" key="9">
    <source>
        <dbReference type="EMBL" id="HIZ10134.1"/>
    </source>
</evidence>
<dbReference type="InterPro" id="IPR003593">
    <property type="entry name" value="AAA+_ATPase"/>
</dbReference>
<name>A0A9D2II57_9FIRM</name>
<feature type="transmembrane region" description="Helical" evidence="7">
    <location>
        <begin position="165"/>
        <end position="185"/>
    </location>
</feature>
<feature type="transmembrane region" description="Helical" evidence="7">
    <location>
        <begin position="23"/>
        <end position="41"/>
    </location>
</feature>
<dbReference type="SUPFAM" id="SSF52540">
    <property type="entry name" value="P-loop containing nucleoside triphosphate hydrolases"/>
    <property type="match status" value="1"/>
</dbReference>
<dbReference type="GO" id="GO:0003677">
    <property type="term" value="F:DNA binding"/>
    <property type="evidence" value="ECO:0007669"/>
    <property type="project" value="UniProtKB-KW"/>
</dbReference>
<feature type="compositionally biased region" description="Basic and acidic residues" evidence="6">
    <location>
        <begin position="528"/>
        <end position="543"/>
    </location>
</feature>
<keyword evidence="3 5" id="KW-0067">ATP-binding</keyword>
<dbReference type="EMBL" id="DXCF01000033">
    <property type="protein sequence ID" value="HIZ10134.1"/>
    <property type="molecule type" value="Genomic_DNA"/>
</dbReference>
<dbReference type="GO" id="GO:0005524">
    <property type="term" value="F:ATP binding"/>
    <property type="evidence" value="ECO:0007669"/>
    <property type="project" value="UniProtKB-UniRule"/>
</dbReference>
<dbReference type="PANTHER" id="PTHR22683:SF1">
    <property type="entry name" value="TYPE VII SECRETION SYSTEM PROTEIN ESSC"/>
    <property type="match status" value="1"/>
</dbReference>
<dbReference type="Pfam" id="PF09397">
    <property type="entry name" value="FtsK_gamma"/>
    <property type="match status" value="1"/>
</dbReference>
<keyword evidence="2 5" id="KW-0547">Nucleotide-binding</keyword>
<feature type="transmembrane region" description="Helical" evidence="7">
    <location>
        <begin position="91"/>
        <end position="116"/>
    </location>
</feature>
<dbReference type="Gene3D" id="3.30.980.40">
    <property type="match status" value="1"/>
</dbReference>
<dbReference type="AlphaFoldDB" id="A0A9D2II57"/>
<feature type="transmembrane region" description="Helical" evidence="7">
    <location>
        <begin position="53"/>
        <end position="79"/>
    </location>
</feature>
<dbReference type="Gene3D" id="1.10.10.10">
    <property type="entry name" value="Winged helix-like DNA-binding domain superfamily/Winged helix DNA-binding domain"/>
    <property type="match status" value="1"/>
</dbReference>
<keyword evidence="4" id="KW-0238">DNA-binding</keyword>
<dbReference type="InterPro" id="IPR041027">
    <property type="entry name" value="FtsK_alpha"/>
</dbReference>